<keyword evidence="5 12" id="KW-0995">Kinetochore</keyword>
<evidence type="ECO:0000259" key="16">
    <source>
        <dbReference type="Pfam" id="PF18077"/>
    </source>
</evidence>
<dbReference type="Pfam" id="PF18077">
    <property type="entry name" value="DUF5595"/>
    <property type="match status" value="1"/>
</dbReference>
<feature type="domain" description="Kinetochore protein Ndc80 CH" evidence="15">
    <location>
        <begin position="57"/>
        <end position="194"/>
    </location>
</feature>
<evidence type="ECO:0000256" key="1">
    <source>
        <dbReference type="ARBA" id="ARBA00007050"/>
    </source>
</evidence>
<evidence type="ECO:0000313" key="22">
    <source>
        <dbReference type="RefSeq" id="XP_033796280.1"/>
    </source>
</evidence>
<dbReference type="RefSeq" id="XP_033796277.1">
    <property type="nucleotide sequence ID" value="XM_033940386.1"/>
</dbReference>
<comment type="subunit">
    <text evidence="11">Component of the NDC80 complex, which is composed of ndc80, cdca1, spbc24 and spbc25. The NDC80 complex interacts with mis12 and zwint. Interacts with cep57r.</text>
</comment>
<dbReference type="PANTHER" id="PTHR10643:SF2">
    <property type="entry name" value="KINETOCHORE PROTEIN NDC80 HOMOLOG"/>
    <property type="match status" value="1"/>
</dbReference>
<feature type="domain" description="DUF5595" evidence="16">
    <location>
        <begin position="211"/>
        <end position="281"/>
    </location>
</feature>
<dbReference type="Gene3D" id="6.10.250.1950">
    <property type="match status" value="1"/>
</dbReference>
<gene>
    <name evidence="19 20 21 22" type="primary">NDC80</name>
</gene>
<dbReference type="Pfam" id="PF03801">
    <property type="entry name" value="Ndc80_HEC"/>
    <property type="match status" value="1"/>
</dbReference>
<evidence type="ECO:0000313" key="21">
    <source>
        <dbReference type="RefSeq" id="XP_033796279.1"/>
    </source>
</evidence>
<keyword evidence="18" id="KW-1185">Reference proteome</keyword>
<evidence type="ECO:0000256" key="10">
    <source>
        <dbReference type="ARBA" id="ARBA00053165"/>
    </source>
</evidence>
<evidence type="ECO:0000256" key="11">
    <source>
        <dbReference type="ARBA" id="ARBA00062666"/>
    </source>
</evidence>
<dbReference type="GO" id="GO:0005634">
    <property type="term" value="C:nucleus"/>
    <property type="evidence" value="ECO:0007669"/>
    <property type="project" value="UniProtKB-SubCell"/>
</dbReference>
<evidence type="ECO:0000256" key="3">
    <source>
        <dbReference type="ARBA" id="ARBA00022618"/>
    </source>
</evidence>
<accession>A0A6P8QA23</accession>
<comment type="function">
    <text evidence="10">Acts as a component of the essential kinetochore-associated NDC80 complex, which is required for chromosome segregation and spindle checkpoint activity. Required for kinetochore integrity and the organization of stable microtubule binding sites in the outer plate of the kinetochore. The NDC80 complex synergistically enhances the affinity of the SKA1 complex for microtubules and may allow the NDC80 complex to track depolymerizing microtubules. May play a role in chromosome congression and may be essential for the end-on attachment of the kinetochores to spindle microtubules.</text>
</comment>
<dbReference type="GO" id="GO:0005737">
    <property type="term" value="C:cytoplasm"/>
    <property type="evidence" value="ECO:0007669"/>
    <property type="project" value="UniProtKB-ARBA"/>
</dbReference>
<feature type="compositionally biased region" description="Polar residues" evidence="14">
    <location>
        <begin position="22"/>
        <end position="46"/>
    </location>
</feature>
<keyword evidence="7 12" id="KW-0539">Nucleus</keyword>
<dbReference type="RefSeq" id="XP_033796278.1">
    <property type="nucleotide sequence ID" value="XM_033940387.1"/>
</dbReference>
<dbReference type="InterPro" id="IPR057091">
    <property type="entry name" value="NDC80_loop"/>
</dbReference>
<evidence type="ECO:0000256" key="14">
    <source>
        <dbReference type="SAM" id="MobiDB-lite"/>
    </source>
</evidence>
<evidence type="ECO:0000313" key="20">
    <source>
        <dbReference type="RefSeq" id="XP_033796278.1"/>
    </source>
</evidence>
<keyword evidence="9 12" id="KW-0137">Centromere</keyword>
<keyword evidence="3 12" id="KW-0132">Cell division</keyword>
<comment type="similarity">
    <text evidence="1 12">Belongs to the NDC80/HEC1 family.</text>
</comment>
<dbReference type="GO" id="GO:0051315">
    <property type="term" value="P:attachment of mitotic spindle microtubules to kinetochore"/>
    <property type="evidence" value="ECO:0007669"/>
    <property type="project" value="UniProtKB-UniRule"/>
</dbReference>
<evidence type="ECO:0000256" key="7">
    <source>
        <dbReference type="ARBA" id="ARBA00023242"/>
    </source>
</evidence>
<evidence type="ECO:0000256" key="2">
    <source>
        <dbReference type="ARBA" id="ARBA00022454"/>
    </source>
</evidence>
<evidence type="ECO:0000313" key="18">
    <source>
        <dbReference type="Proteomes" id="UP000515159"/>
    </source>
</evidence>
<evidence type="ECO:0000256" key="6">
    <source>
        <dbReference type="ARBA" id="ARBA00023054"/>
    </source>
</evidence>
<dbReference type="GO" id="GO:0051301">
    <property type="term" value="P:cell division"/>
    <property type="evidence" value="ECO:0007669"/>
    <property type="project" value="UniProtKB-UniRule"/>
</dbReference>
<proteinExistence type="inferred from homology"/>
<evidence type="ECO:0000256" key="8">
    <source>
        <dbReference type="ARBA" id="ARBA00023306"/>
    </source>
</evidence>
<dbReference type="Gene3D" id="1.10.418.30">
    <property type="entry name" value="Ncd80 complex, Ncd80 subunit"/>
    <property type="match status" value="1"/>
</dbReference>
<protein>
    <recommendedName>
        <fullName evidence="12">Kinetochore protein NDC80</fullName>
    </recommendedName>
</protein>
<dbReference type="KEGG" id="gsh:117358762"/>
<evidence type="ECO:0000256" key="9">
    <source>
        <dbReference type="ARBA" id="ARBA00023328"/>
    </source>
</evidence>
<keyword evidence="6 13" id="KW-0175">Coiled coil</keyword>
<evidence type="ECO:0000256" key="12">
    <source>
        <dbReference type="RuleBase" id="RU368072"/>
    </source>
</evidence>
<dbReference type="OrthoDB" id="7459479at2759"/>
<feature type="coiled-coil region" evidence="13">
    <location>
        <begin position="324"/>
        <end position="389"/>
    </location>
</feature>
<sequence>MRRSSNSRQSFQALRVPDVRTALTTPQNKRTQNSRNLSMTKPASVSSERKTNFFGNRSSAGTVRTSQYGAFGSTEKMKDPRPLQDKTFIQQCIRQLCEFLVENGYAHNISVKTLQSPSTKDFIKIFAFIYSFLHPSYEIPDSKFEEEIPRIFKELGYPFPISKSSMFTVGAPHTWPHIVAALIWLTGCVKVHDEIQKNIKAYEDISCEDESVDVIEHNKLFTAYTSKCYDHYMSGEDVFDEVDMELCSKLKELYKVDESQVESLKTENKRLNEEIEKLEKEKESEPDRLASLKKFKASLETDAQKYQNYLTEVESHAVLVEQRHQHISDELEAIELEFEAVKEENSRLKNILDNQKYSVADIERIKYEENELQQTIYKLTKELDEDKQQLWNEELKFAKVKESIEANIAEYHKLARKLKLIPPTAENAKGHDFRIWFNPDGDEASLTHLRTQINVPLIELINKSEEEITKATNKKIALEDRKEQVNLILTEKRKDVKVLKEEAQKLDELYQQKLEEAEEEEKKWEAEFEHLEKHRYLLESGVNKGLDEVLKELQEAQAQYQLTAQQTGEEGRQLIKELNQIMESATFHVESIEAQLTQQCIKVNKDFEELKNDNLLVTLREVLEKYREKEKTLNFQEP</sequence>
<dbReference type="CTD" id="10403"/>
<keyword evidence="2 12" id="KW-0158">Chromosome</keyword>
<reference evidence="19 20" key="1">
    <citation type="submission" date="2025-04" db="UniProtKB">
        <authorList>
            <consortium name="RefSeq"/>
        </authorList>
    </citation>
    <scope>IDENTIFICATION</scope>
</reference>
<dbReference type="PANTHER" id="PTHR10643">
    <property type="entry name" value="KINETOCHORE PROTEIN NDC80"/>
    <property type="match status" value="1"/>
</dbReference>
<dbReference type="InterPro" id="IPR005550">
    <property type="entry name" value="Kinetochore_Ndc80"/>
</dbReference>
<comment type="subcellular location">
    <subcellularLocation>
        <location evidence="12">Chromosome</location>
        <location evidence="12">Centromere</location>
        <location evidence="12">Kinetochore</location>
    </subcellularLocation>
    <subcellularLocation>
        <location evidence="12">Nucleus</location>
    </subcellularLocation>
</comment>
<feature type="compositionally biased region" description="Polar residues" evidence="14">
    <location>
        <begin position="1"/>
        <end position="12"/>
    </location>
</feature>
<dbReference type="RefSeq" id="XP_033796279.1">
    <property type="nucleotide sequence ID" value="XM_033940388.1"/>
</dbReference>
<evidence type="ECO:0000259" key="17">
    <source>
        <dbReference type="Pfam" id="PF24487"/>
    </source>
</evidence>
<feature type="coiled-coil region" evidence="13">
    <location>
        <begin position="461"/>
        <end position="613"/>
    </location>
</feature>
<feature type="region of interest" description="Disordered" evidence="14">
    <location>
        <begin position="1"/>
        <end position="60"/>
    </location>
</feature>
<dbReference type="AlphaFoldDB" id="A0A6P8QA23"/>
<evidence type="ECO:0000313" key="19">
    <source>
        <dbReference type="RefSeq" id="XP_033796277.1"/>
    </source>
</evidence>
<name>A0A6P8QA23_GEOSA</name>
<dbReference type="GeneID" id="117358762"/>
<dbReference type="GO" id="GO:0007051">
    <property type="term" value="P:spindle organization"/>
    <property type="evidence" value="ECO:0007669"/>
    <property type="project" value="UniProtKB-ARBA"/>
</dbReference>
<dbReference type="GO" id="GO:0031262">
    <property type="term" value="C:Ndc80 complex"/>
    <property type="evidence" value="ECO:0007669"/>
    <property type="project" value="UniProtKB-UniRule"/>
</dbReference>
<dbReference type="InterPro" id="IPR040967">
    <property type="entry name" value="DUF5595"/>
</dbReference>
<evidence type="ECO:0000259" key="15">
    <source>
        <dbReference type="Pfam" id="PF03801"/>
    </source>
</evidence>
<dbReference type="GO" id="GO:0005813">
    <property type="term" value="C:centrosome"/>
    <property type="evidence" value="ECO:0007669"/>
    <property type="project" value="UniProtKB-ARBA"/>
</dbReference>
<feature type="coiled-coil region" evidence="13">
    <location>
        <begin position="254"/>
        <end position="288"/>
    </location>
</feature>
<evidence type="ECO:0000256" key="5">
    <source>
        <dbReference type="ARBA" id="ARBA00022838"/>
    </source>
</evidence>
<organism evidence="18 19">
    <name type="scientific">Geotrypetes seraphini</name>
    <name type="common">Gaboon caecilian</name>
    <name type="synonym">Caecilia seraphini</name>
    <dbReference type="NCBI Taxonomy" id="260995"/>
    <lineage>
        <taxon>Eukaryota</taxon>
        <taxon>Metazoa</taxon>
        <taxon>Chordata</taxon>
        <taxon>Craniata</taxon>
        <taxon>Vertebrata</taxon>
        <taxon>Euteleostomi</taxon>
        <taxon>Amphibia</taxon>
        <taxon>Gymnophiona</taxon>
        <taxon>Geotrypetes</taxon>
    </lineage>
</organism>
<feature type="domain" description="Kinetochore protein NDC80 loop region" evidence="17">
    <location>
        <begin position="373"/>
        <end position="605"/>
    </location>
</feature>
<keyword evidence="4 12" id="KW-0498">Mitosis</keyword>
<dbReference type="InterPro" id="IPR055260">
    <property type="entry name" value="Ndc80_CH"/>
</dbReference>
<dbReference type="Pfam" id="PF24487">
    <property type="entry name" value="NDC80_loop"/>
    <property type="match status" value="1"/>
</dbReference>
<dbReference type="InterPro" id="IPR038273">
    <property type="entry name" value="Ndc80_sf"/>
</dbReference>
<dbReference type="Proteomes" id="UP000515159">
    <property type="component" value="Chromosome 4"/>
</dbReference>
<dbReference type="FunFam" id="1.10.418.30:FF:000002">
    <property type="entry name" value="NDC80, kinetochore complex component"/>
    <property type="match status" value="1"/>
</dbReference>
<dbReference type="RefSeq" id="XP_033796280.1">
    <property type="nucleotide sequence ID" value="XM_033940389.1"/>
</dbReference>
<keyword evidence="8 12" id="KW-0131">Cell cycle</keyword>
<evidence type="ECO:0000256" key="4">
    <source>
        <dbReference type="ARBA" id="ARBA00022776"/>
    </source>
</evidence>
<evidence type="ECO:0000256" key="13">
    <source>
        <dbReference type="SAM" id="Coils"/>
    </source>
</evidence>